<dbReference type="InterPro" id="IPR003018">
    <property type="entry name" value="GAF"/>
</dbReference>
<dbReference type="GO" id="GO:0006355">
    <property type="term" value="P:regulation of DNA-templated transcription"/>
    <property type="evidence" value="ECO:0007669"/>
    <property type="project" value="InterPro"/>
</dbReference>
<keyword evidence="5" id="KW-0804">Transcription</keyword>
<dbReference type="Pfam" id="PF01590">
    <property type="entry name" value="GAF"/>
    <property type="match status" value="1"/>
</dbReference>
<dbReference type="InterPro" id="IPR025943">
    <property type="entry name" value="Sigma_54_int_dom_ATP-bd_2"/>
</dbReference>
<dbReference type="FunFam" id="3.40.50.300:FF:000006">
    <property type="entry name" value="DNA-binding transcriptional regulator NtrC"/>
    <property type="match status" value="1"/>
</dbReference>
<dbReference type="PROSITE" id="PS00676">
    <property type="entry name" value="SIGMA54_INTERACT_2"/>
    <property type="match status" value="1"/>
</dbReference>
<keyword evidence="8" id="KW-1185">Reference proteome</keyword>
<dbReference type="PROSITE" id="PS50045">
    <property type="entry name" value="SIGMA54_INTERACT_4"/>
    <property type="match status" value="1"/>
</dbReference>
<dbReference type="GO" id="GO:0005524">
    <property type="term" value="F:ATP binding"/>
    <property type="evidence" value="ECO:0007669"/>
    <property type="project" value="UniProtKB-KW"/>
</dbReference>
<evidence type="ECO:0000256" key="5">
    <source>
        <dbReference type="ARBA" id="ARBA00023163"/>
    </source>
</evidence>
<dbReference type="InterPro" id="IPR025944">
    <property type="entry name" value="Sigma_54_int_dom_CS"/>
</dbReference>
<evidence type="ECO:0000256" key="2">
    <source>
        <dbReference type="ARBA" id="ARBA00022840"/>
    </source>
</evidence>
<keyword evidence="2" id="KW-0067">ATP-binding</keyword>
<dbReference type="InterPro" id="IPR058031">
    <property type="entry name" value="AAA_lid_NorR"/>
</dbReference>
<dbReference type="EMBL" id="AAOH01000008">
    <property type="protein sequence ID" value="EAR26975.1"/>
    <property type="molecule type" value="Genomic_DNA"/>
</dbReference>
<sequence length="526" mass="58415">MTISNSALVELALDLTKSLNNQDRFERLLDTIRKTILCDAIALLILQGNHLKPVAMQGLSRDTLGRRFVINEHPRFAIITQAERIVRFEHNSPLPDPYDGLLLDRDDDLPMHSCMGFPLIAQNKLIGVLTLDSLAPHVFSNINERTLDIIAAMAAATLNTAMNLEQLELLAKHNQEVVAELTQEAWQKDGGEIIGQSPAVQNLKNNIQIAAGSDLTILVYGETGVGKELVARTLHQSSLRNHQPLVYVNCAALPETLIESELFGHVKGAFTGALNNRAGKFALAHGGTIFLDEIGELPLIAQSKLLRVLQNNEIQPVGQDQVQLIDVRVVAATNRDLKTEVAEGRFRADLFHRLSAYPIEVPALRNREGDVHLLIGFFLEQARRKFGLTQLKMSAGLQLQLTHYNWPGNVRELEHLINRATLRAKARNQSNYLVTLEQQDCLDTLLQDTKAVLLQKQPADLLNIEGTPNCSLKDATLTFQRKMIITALHKHQGKMSAAALELQLDRANLARLCKRLSIVITKNISG</sequence>
<dbReference type="Gene3D" id="3.40.50.300">
    <property type="entry name" value="P-loop containing nucleotide triphosphate hydrolases"/>
    <property type="match status" value="1"/>
</dbReference>
<organism evidence="7 8">
    <name type="scientific">Pseudoalteromonas tunicata D2</name>
    <dbReference type="NCBI Taxonomy" id="87626"/>
    <lineage>
        <taxon>Bacteria</taxon>
        <taxon>Pseudomonadati</taxon>
        <taxon>Pseudomonadota</taxon>
        <taxon>Gammaproteobacteria</taxon>
        <taxon>Alteromonadales</taxon>
        <taxon>Pseudoalteromonadaceae</taxon>
        <taxon>Pseudoalteromonas</taxon>
    </lineage>
</organism>
<dbReference type="PROSITE" id="PS00675">
    <property type="entry name" value="SIGMA54_INTERACT_1"/>
    <property type="match status" value="1"/>
</dbReference>
<dbReference type="PROSITE" id="PS00688">
    <property type="entry name" value="SIGMA54_INTERACT_3"/>
    <property type="match status" value="1"/>
</dbReference>
<dbReference type="GO" id="GO:0003677">
    <property type="term" value="F:DNA binding"/>
    <property type="evidence" value="ECO:0007669"/>
    <property type="project" value="UniProtKB-KW"/>
</dbReference>
<dbReference type="HOGENOM" id="CLU_000445_125_3_6"/>
<evidence type="ECO:0000313" key="7">
    <source>
        <dbReference type="EMBL" id="EAR26975.1"/>
    </source>
</evidence>
<dbReference type="InterPro" id="IPR025662">
    <property type="entry name" value="Sigma_54_int_dom_ATP-bd_1"/>
</dbReference>
<evidence type="ECO:0000256" key="4">
    <source>
        <dbReference type="ARBA" id="ARBA00023125"/>
    </source>
</evidence>
<comment type="caution">
    <text evidence="7">The sequence shown here is derived from an EMBL/GenBank/DDBJ whole genome shotgun (WGS) entry which is preliminary data.</text>
</comment>
<evidence type="ECO:0000256" key="1">
    <source>
        <dbReference type="ARBA" id="ARBA00022741"/>
    </source>
</evidence>
<dbReference type="Gene3D" id="1.10.10.60">
    <property type="entry name" value="Homeodomain-like"/>
    <property type="match status" value="1"/>
</dbReference>
<feature type="domain" description="Sigma-54 factor interaction" evidence="6">
    <location>
        <begin position="193"/>
        <end position="422"/>
    </location>
</feature>
<dbReference type="InterPro" id="IPR003593">
    <property type="entry name" value="AAA+_ATPase"/>
</dbReference>
<dbReference type="SMART" id="SM00382">
    <property type="entry name" value="AAA"/>
    <property type="match status" value="1"/>
</dbReference>
<dbReference type="Proteomes" id="UP000006201">
    <property type="component" value="Unassembled WGS sequence"/>
</dbReference>
<keyword evidence="1" id="KW-0547">Nucleotide-binding</keyword>
<dbReference type="PANTHER" id="PTHR32071">
    <property type="entry name" value="TRANSCRIPTIONAL REGULATORY PROTEIN"/>
    <property type="match status" value="1"/>
</dbReference>
<dbReference type="PANTHER" id="PTHR32071:SF35">
    <property type="entry name" value="ANAEROBIC NITRIC OXIDE REDUCTASE TRANSCRIPTION REGULATOR NORR"/>
    <property type="match status" value="1"/>
</dbReference>
<dbReference type="InterPro" id="IPR029016">
    <property type="entry name" value="GAF-like_dom_sf"/>
</dbReference>
<dbReference type="STRING" id="87626.PTD2_10353"/>
<name>A4CEG3_9GAMM</name>
<dbReference type="InterPro" id="IPR009057">
    <property type="entry name" value="Homeodomain-like_sf"/>
</dbReference>
<dbReference type="Pfam" id="PF25601">
    <property type="entry name" value="AAA_lid_14"/>
    <property type="match status" value="1"/>
</dbReference>
<proteinExistence type="predicted"/>
<reference evidence="7 8" key="1">
    <citation type="submission" date="2006-02" db="EMBL/GenBank/DDBJ databases">
        <authorList>
            <person name="Moran M.A."/>
            <person name="Kjelleberg S."/>
            <person name="Egan S."/>
            <person name="Saunders N."/>
            <person name="Thomas T."/>
            <person name="Ferriera S."/>
            <person name="Johnson J."/>
            <person name="Kravitz S."/>
            <person name="Halpern A."/>
            <person name="Remington K."/>
            <person name="Beeson K."/>
            <person name="Tran B."/>
            <person name="Rogers Y.-H."/>
            <person name="Friedman R."/>
            <person name="Venter J.C."/>
        </authorList>
    </citation>
    <scope>NUCLEOTIDE SEQUENCE [LARGE SCALE GENOMIC DNA]</scope>
    <source>
        <strain evidence="7 8">D2</strain>
    </source>
</reference>
<dbReference type="Gene3D" id="3.30.450.40">
    <property type="match status" value="1"/>
</dbReference>
<dbReference type="InterPro" id="IPR027417">
    <property type="entry name" value="P-loop_NTPase"/>
</dbReference>
<dbReference type="AlphaFoldDB" id="A4CEG3"/>
<keyword evidence="4" id="KW-0238">DNA-binding</keyword>
<protein>
    <submittedName>
        <fullName evidence="7">Anaerobic nitric oxide reductase transcription regulator</fullName>
    </submittedName>
</protein>
<evidence type="ECO:0000259" key="6">
    <source>
        <dbReference type="PROSITE" id="PS50045"/>
    </source>
</evidence>
<dbReference type="SUPFAM" id="SSF46689">
    <property type="entry name" value="Homeodomain-like"/>
    <property type="match status" value="1"/>
</dbReference>
<dbReference type="CDD" id="cd00009">
    <property type="entry name" value="AAA"/>
    <property type="match status" value="1"/>
</dbReference>
<evidence type="ECO:0000256" key="3">
    <source>
        <dbReference type="ARBA" id="ARBA00023015"/>
    </source>
</evidence>
<dbReference type="eggNOG" id="COG3604">
    <property type="taxonomic scope" value="Bacteria"/>
</dbReference>
<keyword evidence="3" id="KW-0805">Transcription regulation</keyword>
<evidence type="ECO:0000313" key="8">
    <source>
        <dbReference type="Proteomes" id="UP000006201"/>
    </source>
</evidence>
<dbReference type="InterPro" id="IPR002078">
    <property type="entry name" value="Sigma_54_int"/>
</dbReference>
<gene>
    <name evidence="7" type="ORF">PTD2_10353</name>
</gene>
<dbReference type="Pfam" id="PF00158">
    <property type="entry name" value="Sigma54_activat"/>
    <property type="match status" value="1"/>
</dbReference>
<dbReference type="RefSeq" id="WP_009839218.1">
    <property type="nucleotide sequence ID" value="NZ_AAOH01000008.1"/>
</dbReference>
<dbReference type="Gene3D" id="1.10.8.60">
    <property type="match status" value="1"/>
</dbReference>
<accession>A4CEG3</accession>
<dbReference type="NCBIfam" id="NF003451">
    <property type="entry name" value="PRK05022.1"/>
    <property type="match status" value="1"/>
</dbReference>
<dbReference type="SUPFAM" id="SSF52540">
    <property type="entry name" value="P-loop containing nucleoside triphosphate hydrolases"/>
    <property type="match status" value="1"/>
</dbReference>
<dbReference type="SUPFAM" id="SSF55781">
    <property type="entry name" value="GAF domain-like"/>
    <property type="match status" value="1"/>
</dbReference>
<dbReference type="SMART" id="SM00065">
    <property type="entry name" value="GAF"/>
    <property type="match status" value="1"/>
</dbReference>